<dbReference type="EMBL" id="KB096080">
    <property type="protein sequence ID" value="ESO08593.1"/>
    <property type="molecule type" value="Genomic_DNA"/>
</dbReference>
<dbReference type="SMART" id="SM00320">
    <property type="entry name" value="WD40"/>
    <property type="match status" value="6"/>
</dbReference>
<dbReference type="GO" id="GO:0005737">
    <property type="term" value="C:cytoplasm"/>
    <property type="evidence" value="ECO:0000318"/>
    <property type="project" value="GO_Central"/>
</dbReference>
<evidence type="ECO:0000256" key="3">
    <source>
        <dbReference type="PROSITE-ProRule" id="PRU00221"/>
    </source>
</evidence>
<gene>
    <name evidence="6" type="primary">20195150</name>
    <name evidence="5" type="ORF">HELRODRAFT_110145</name>
</gene>
<sequence length="440" mass="49376">MSGYDLFCKRVCADVNLVKRMGIYCEYEKHSGCVNSLHFNESGNLVASGSDDLQVVVYDWTKEKEVVKFLSNHSSNIFQTKFLPNSGDSHIVTSARDGQVRLAQLSSTGSCRSHKKLAQHKGPVHKISLFSDSPEELYSCGEDGNVFHIDLRLDKLASYVVSSFTVKHKSKKVGLNSVSSNPMNSVELCVVGRDPYVRIYDIRKVDTDNKEDNCMKRFRAEFVKSDYMHMTCAVYNHIGTEIVASYSNDDIYLFDTSHSNNASEIKRYTGHRNSATVKGVNFYGPECQYVVSGSDCSNVFIWDKQSTEVVNVMHGDDQGVVNVVEPHKHLPMLATSGLDNKVKLWMAHKKPQSLMANLPAIMKKNAKNRKSDREASLFDDGHLLWFLMQTLRRSHRESDDSSADSSDMMPPPDDDDDDDDDDNDVDEGGPYSRDVQCAAS</sequence>
<evidence type="ECO:0000256" key="2">
    <source>
        <dbReference type="ARBA" id="ARBA00022737"/>
    </source>
</evidence>
<dbReference type="GeneID" id="20195150"/>
<dbReference type="PANTHER" id="PTHR15574:SF21">
    <property type="entry name" value="DDB1- AND CUL4-ASSOCIATED FACTOR 8"/>
    <property type="match status" value="1"/>
</dbReference>
<dbReference type="RefSeq" id="XP_009013523.1">
    <property type="nucleotide sequence ID" value="XM_009015275.1"/>
</dbReference>
<dbReference type="OMA" id="MRMMNGD"/>
<dbReference type="SUPFAM" id="SSF50978">
    <property type="entry name" value="WD40 repeat-like"/>
    <property type="match status" value="1"/>
</dbReference>
<dbReference type="GO" id="GO:0080008">
    <property type="term" value="C:Cul4-RING E3 ubiquitin ligase complex"/>
    <property type="evidence" value="ECO:0000318"/>
    <property type="project" value="GO_Central"/>
</dbReference>
<dbReference type="EnsemblMetazoa" id="HelroT110145">
    <property type="protein sequence ID" value="HelroP110145"/>
    <property type="gene ID" value="HelroG110145"/>
</dbReference>
<dbReference type="PANTHER" id="PTHR15574">
    <property type="entry name" value="WD REPEAT DOMAIN-CONTAINING FAMILY"/>
    <property type="match status" value="1"/>
</dbReference>
<name>T1EEZ8_HELRO</name>
<keyword evidence="7" id="KW-1185">Reference proteome</keyword>
<evidence type="ECO:0000256" key="4">
    <source>
        <dbReference type="SAM" id="MobiDB-lite"/>
    </source>
</evidence>
<dbReference type="KEGG" id="hro:HELRODRAFT_110145"/>
<dbReference type="STRING" id="6412.T1EEZ8"/>
<dbReference type="Pfam" id="PF00400">
    <property type="entry name" value="WD40"/>
    <property type="match status" value="4"/>
</dbReference>
<evidence type="ECO:0000313" key="7">
    <source>
        <dbReference type="Proteomes" id="UP000015101"/>
    </source>
</evidence>
<dbReference type="HOGENOM" id="CLU_012381_4_0_1"/>
<reference evidence="7" key="1">
    <citation type="submission" date="2012-12" db="EMBL/GenBank/DDBJ databases">
        <authorList>
            <person name="Hellsten U."/>
            <person name="Grimwood J."/>
            <person name="Chapman J.A."/>
            <person name="Shapiro H."/>
            <person name="Aerts A."/>
            <person name="Otillar R.P."/>
            <person name="Terry A.Y."/>
            <person name="Boore J.L."/>
            <person name="Simakov O."/>
            <person name="Marletaz F."/>
            <person name="Cho S.-J."/>
            <person name="Edsinger-Gonzales E."/>
            <person name="Havlak P."/>
            <person name="Kuo D.-H."/>
            <person name="Larsson T."/>
            <person name="Lv J."/>
            <person name="Arendt D."/>
            <person name="Savage R."/>
            <person name="Osoegawa K."/>
            <person name="de Jong P."/>
            <person name="Lindberg D.R."/>
            <person name="Seaver E.C."/>
            <person name="Weisblat D.A."/>
            <person name="Putnam N.H."/>
            <person name="Grigoriev I.V."/>
            <person name="Rokhsar D.S."/>
        </authorList>
    </citation>
    <scope>NUCLEOTIDE SEQUENCE</scope>
</reference>
<dbReference type="InterPro" id="IPR015943">
    <property type="entry name" value="WD40/YVTN_repeat-like_dom_sf"/>
</dbReference>
<feature type="region of interest" description="Disordered" evidence="4">
    <location>
        <begin position="395"/>
        <end position="440"/>
    </location>
</feature>
<dbReference type="OrthoDB" id="4869960at2759"/>
<dbReference type="PROSITE" id="PS50294">
    <property type="entry name" value="WD_REPEATS_REGION"/>
    <property type="match status" value="1"/>
</dbReference>
<dbReference type="InterPro" id="IPR045151">
    <property type="entry name" value="DCAF8"/>
</dbReference>
<dbReference type="CTD" id="20195150"/>
<dbReference type="InterPro" id="IPR001680">
    <property type="entry name" value="WD40_rpt"/>
</dbReference>
<reference evidence="6" key="3">
    <citation type="submission" date="2015-06" db="UniProtKB">
        <authorList>
            <consortium name="EnsemblMetazoa"/>
        </authorList>
    </citation>
    <scope>IDENTIFICATION</scope>
</reference>
<protein>
    <submittedName>
        <fullName evidence="5 6">Uncharacterized protein</fullName>
    </submittedName>
</protein>
<reference evidence="5 7" key="2">
    <citation type="journal article" date="2013" name="Nature">
        <title>Insights into bilaterian evolution from three spiralian genomes.</title>
        <authorList>
            <person name="Simakov O."/>
            <person name="Marletaz F."/>
            <person name="Cho S.J."/>
            <person name="Edsinger-Gonzales E."/>
            <person name="Havlak P."/>
            <person name="Hellsten U."/>
            <person name="Kuo D.H."/>
            <person name="Larsson T."/>
            <person name="Lv J."/>
            <person name="Arendt D."/>
            <person name="Savage R."/>
            <person name="Osoegawa K."/>
            <person name="de Jong P."/>
            <person name="Grimwood J."/>
            <person name="Chapman J.A."/>
            <person name="Shapiro H."/>
            <person name="Aerts A."/>
            <person name="Otillar R.P."/>
            <person name="Terry A.Y."/>
            <person name="Boore J.L."/>
            <person name="Grigoriev I.V."/>
            <person name="Lindberg D.R."/>
            <person name="Seaver E.C."/>
            <person name="Weisblat D.A."/>
            <person name="Putnam N.H."/>
            <person name="Rokhsar D.S."/>
        </authorList>
    </citation>
    <scope>NUCLEOTIDE SEQUENCE</scope>
</reference>
<organism evidence="6 7">
    <name type="scientific">Helobdella robusta</name>
    <name type="common">Californian leech</name>
    <dbReference type="NCBI Taxonomy" id="6412"/>
    <lineage>
        <taxon>Eukaryota</taxon>
        <taxon>Metazoa</taxon>
        <taxon>Spiralia</taxon>
        <taxon>Lophotrochozoa</taxon>
        <taxon>Annelida</taxon>
        <taxon>Clitellata</taxon>
        <taxon>Hirudinea</taxon>
        <taxon>Rhynchobdellida</taxon>
        <taxon>Glossiphoniidae</taxon>
        <taxon>Helobdella</taxon>
    </lineage>
</organism>
<dbReference type="InParanoid" id="T1EEZ8"/>
<dbReference type="Gene3D" id="2.130.10.10">
    <property type="entry name" value="YVTN repeat-like/Quinoprotein amine dehydrogenase"/>
    <property type="match status" value="1"/>
</dbReference>
<dbReference type="AlphaFoldDB" id="T1EEZ8"/>
<evidence type="ECO:0000313" key="6">
    <source>
        <dbReference type="EnsemblMetazoa" id="HelroP110145"/>
    </source>
</evidence>
<feature type="compositionally biased region" description="Acidic residues" evidence="4">
    <location>
        <begin position="412"/>
        <end position="427"/>
    </location>
</feature>
<dbReference type="Proteomes" id="UP000015101">
    <property type="component" value="Unassembled WGS sequence"/>
</dbReference>
<keyword evidence="2" id="KW-0677">Repeat</keyword>
<dbReference type="eggNOG" id="KOG1334">
    <property type="taxonomic scope" value="Eukaryota"/>
</dbReference>
<accession>T1EEZ8</accession>
<dbReference type="InterPro" id="IPR036322">
    <property type="entry name" value="WD40_repeat_dom_sf"/>
</dbReference>
<dbReference type="EMBL" id="AMQM01003291">
    <property type="status" value="NOT_ANNOTATED_CDS"/>
    <property type="molecule type" value="Genomic_DNA"/>
</dbReference>
<keyword evidence="1 3" id="KW-0853">WD repeat</keyword>
<proteinExistence type="predicted"/>
<dbReference type="PROSITE" id="PS50082">
    <property type="entry name" value="WD_REPEATS_2"/>
    <property type="match status" value="1"/>
</dbReference>
<evidence type="ECO:0000256" key="1">
    <source>
        <dbReference type="ARBA" id="ARBA00022574"/>
    </source>
</evidence>
<evidence type="ECO:0000313" key="5">
    <source>
        <dbReference type="EMBL" id="ESO08593.1"/>
    </source>
</evidence>
<feature type="repeat" description="WD" evidence="3">
    <location>
        <begin position="27"/>
        <end position="68"/>
    </location>
</feature>